<dbReference type="HOGENOM" id="CLU_1310200_0_0_1"/>
<reference evidence="3" key="5">
    <citation type="submission" date="2018-04" db="UniProtKB">
        <authorList>
            <consortium name="EnsemblFungi"/>
        </authorList>
    </citation>
    <scope>IDENTIFICATION</scope>
    <source>
        <strain evidence="3">R3-111a-1</strain>
    </source>
</reference>
<reference evidence="2" key="3">
    <citation type="submission" date="2010-09" db="EMBL/GenBank/DDBJ databases">
        <title>Annotation of Gaeumannomyces graminis var. tritici R3-111a-1.</title>
        <authorList>
            <consortium name="The Broad Institute Genome Sequencing Platform"/>
            <person name="Ma L.-J."/>
            <person name="Dead R."/>
            <person name="Young S.K."/>
            <person name="Zeng Q."/>
            <person name="Gargeya S."/>
            <person name="Fitzgerald M."/>
            <person name="Haas B."/>
            <person name="Abouelleil A."/>
            <person name="Alvarado L."/>
            <person name="Arachchi H.M."/>
            <person name="Berlin A."/>
            <person name="Brown A."/>
            <person name="Chapman S.B."/>
            <person name="Chen Z."/>
            <person name="Dunbar C."/>
            <person name="Freedman E."/>
            <person name="Gearin G."/>
            <person name="Gellesch M."/>
            <person name="Goldberg J."/>
            <person name="Griggs A."/>
            <person name="Gujja S."/>
            <person name="Heiman D."/>
            <person name="Howarth C."/>
            <person name="Larson L."/>
            <person name="Lui A."/>
            <person name="MacDonald P.J.P."/>
            <person name="Mehta T."/>
            <person name="Montmayeur A."/>
            <person name="Murphy C."/>
            <person name="Neiman D."/>
            <person name="Pearson M."/>
            <person name="Priest M."/>
            <person name="Roberts A."/>
            <person name="Saif S."/>
            <person name="Shea T."/>
            <person name="Shenoy N."/>
            <person name="Sisk P."/>
            <person name="Stolte C."/>
            <person name="Sykes S."/>
            <person name="Yandava C."/>
            <person name="Wortman J."/>
            <person name="Nusbaum C."/>
            <person name="Birren B."/>
        </authorList>
    </citation>
    <scope>NUCLEOTIDE SEQUENCE</scope>
    <source>
        <strain evidence="2">R3-111a-1</strain>
    </source>
</reference>
<feature type="compositionally biased region" description="Basic and acidic residues" evidence="1">
    <location>
        <begin position="117"/>
        <end position="145"/>
    </location>
</feature>
<reference evidence="3" key="4">
    <citation type="journal article" date="2015" name="G3 (Bethesda)">
        <title>Genome sequences of three phytopathogenic species of the Magnaporthaceae family of fungi.</title>
        <authorList>
            <person name="Okagaki L.H."/>
            <person name="Nunes C.C."/>
            <person name="Sailsbery J."/>
            <person name="Clay B."/>
            <person name="Brown D."/>
            <person name="John T."/>
            <person name="Oh Y."/>
            <person name="Young N."/>
            <person name="Fitzgerald M."/>
            <person name="Haas B.J."/>
            <person name="Zeng Q."/>
            <person name="Young S."/>
            <person name="Adiconis X."/>
            <person name="Fan L."/>
            <person name="Levin J.Z."/>
            <person name="Mitchell T.K."/>
            <person name="Okubara P.A."/>
            <person name="Farman M.L."/>
            <person name="Kohn L.M."/>
            <person name="Birren B."/>
            <person name="Ma L.-J."/>
            <person name="Dean R.A."/>
        </authorList>
    </citation>
    <scope>NUCLEOTIDE SEQUENCE</scope>
    <source>
        <strain evidence="3">R3-111a-1</strain>
    </source>
</reference>
<protein>
    <submittedName>
        <fullName evidence="2 3">Uncharacterized protein</fullName>
    </submittedName>
</protein>
<evidence type="ECO:0000313" key="3">
    <source>
        <dbReference type="EnsemblFungi" id="EJT80581"/>
    </source>
</evidence>
<dbReference type="RefSeq" id="XP_009216590.1">
    <property type="nucleotide sequence ID" value="XM_009218326.1"/>
</dbReference>
<accession>J3NH38</accession>
<feature type="region of interest" description="Disordered" evidence="1">
    <location>
        <begin position="45"/>
        <end position="71"/>
    </location>
</feature>
<sequence length="210" mass="23679">MGKAGQTIKLTRRAPQRHARVQVKVALVVCVWHAREQQFQRTCGQWPPTWDADRPVGPGLTSKSRKSLDSGSEVFGLAGDLMTGHWERKEHHTDDQRTEGSNLPPWRQAQLPAPALLHREGYTRKRIGESPKAERSGEFSDRLESPNRLGPGLHSAASSASNRRPSRRRRWKYETRVSSRRFVSHPLTVGTMGRGHRYFVASSLSPPSFA</sequence>
<dbReference type="EnsemblFungi" id="EJT80581">
    <property type="protein sequence ID" value="EJT80581"/>
    <property type="gene ID" value="GGTG_00576"/>
</dbReference>
<dbReference type="GeneID" id="20341034"/>
<organism evidence="2">
    <name type="scientific">Gaeumannomyces tritici (strain R3-111a-1)</name>
    <name type="common">Wheat and barley take-all root rot fungus</name>
    <name type="synonym">Gaeumannomyces graminis var. tritici</name>
    <dbReference type="NCBI Taxonomy" id="644352"/>
    <lineage>
        <taxon>Eukaryota</taxon>
        <taxon>Fungi</taxon>
        <taxon>Dikarya</taxon>
        <taxon>Ascomycota</taxon>
        <taxon>Pezizomycotina</taxon>
        <taxon>Sordariomycetes</taxon>
        <taxon>Sordariomycetidae</taxon>
        <taxon>Magnaporthales</taxon>
        <taxon>Magnaporthaceae</taxon>
        <taxon>Gaeumannomyces</taxon>
    </lineage>
</organism>
<feature type="compositionally biased region" description="Basic and acidic residues" evidence="1">
    <location>
        <begin position="89"/>
        <end position="98"/>
    </location>
</feature>
<dbReference type="AlphaFoldDB" id="J3NH38"/>
<dbReference type="Proteomes" id="UP000006039">
    <property type="component" value="Unassembled WGS sequence"/>
</dbReference>
<dbReference type="EMBL" id="GL385395">
    <property type="protein sequence ID" value="EJT80581.1"/>
    <property type="molecule type" value="Genomic_DNA"/>
</dbReference>
<feature type="region of interest" description="Disordered" evidence="1">
    <location>
        <begin position="89"/>
        <end position="172"/>
    </location>
</feature>
<evidence type="ECO:0000313" key="2">
    <source>
        <dbReference type="EMBL" id="EJT80581.1"/>
    </source>
</evidence>
<dbReference type="VEuPathDB" id="FungiDB:GGTG_00576"/>
<gene>
    <name evidence="3" type="primary">20341034</name>
    <name evidence="2" type="ORF">GGTG_00576</name>
</gene>
<proteinExistence type="predicted"/>
<evidence type="ECO:0000313" key="4">
    <source>
        <dbReference type="Proteomes" id="UP000006039"/>
    </source>
</evidence>
<evidence type="ECO:0000256" key="1">
    <source>
        <dbReference type="SAM" id="MobiDB-lite"/>
    </source>
</evidence>
<keyword evidence="4" id="KW-1185">Reference proteome</keyword>
<reference evidence="4" key="1">
    <citation type="submission" date="2010-07" db="EMBL/GenBank/DDBJ databases">
        <title>The genome sequence of Gaeumannomyces graminis var. tritici strain R3-111a-1.</title>
        <authorList>
            <consortium name="The Broad Institute Genome Sequencing Platform"/>
            <person name="Ma L.-J."/>
            <person name="Dead R."/>
            <person name="Young S."/>
            <person name="Zeng Q."/>
            <person name="Koehrsen M."/>
            <person name="Alvarado L."/>
            <person name="Berlin A."/>
            <person name="Chapman S.B."/>
            <person name="Chen Z."/>
            <person name="Freedman E."/>
            <person name="Gellesch M."/>
            <person name="Goldberg J."/>
            <person name="Griggs A."/>
            <person name="Gujja S."/>
            <person name="Heilman E.R."/>
            <person name="Heiman D."/>
            <person name="Hepburn T."/>
            <person name="Howarth C."/>
            <person name="Jen D."/>
            <person name="Larson L."/>
            <person name="Mehta T."/>
            <person name="Neiman D."/>
            <person name="Pearson M."/>
            <person name="Roberts A."/>
            <person name="Saif S."/>
            <person name="Shea T."/>
            <person name="Shenoy N."/>
            <person name="Sisk P."/>
            <person name="Stolte C."/>
            <person name="Sykes S."/>
            <person name="Walk T."/>
            <person name="White J."/>
            <person name="Yandava C."/>
            <person name="Haas B."/>
            <person name="Nusbaum C."/>
            <person name="Birren B."/>
        </authorList>
    </citation>
    <scope>NUCLEOTIDE SEQUENCE [LARGE SCALE GENOMIC DNA]</scope>
    <source>
        <strain evidence="4">R3-111a-1</strain>
    </source>
</reference>
<name>J3NH38_GAET3</name>
<reference evidence="2" key="2">
    <citation type="submission" date="2010-07" db="EMBL/GenBank/DDBJ databases">
        <authorList>
            <consortium name="The Broad Institute Genome Sequencing Platform"/>
            <consortium name="Broad Institute Genome Sequencing Center for Infectious Disease"/>
            <person name="Ma L.-J."/>
            <person name="Dead R."/>
            <person name="Young S."/>
            <person name="Zeng Q."/>
            <person name="Koehrsen M."/>
            <person name="Alvarado L."/>
            <person name="Berlin A."/>
            <person name="Chapman S.B."/>
            <person name="Chen Z."/>
            <person name="Freedman E."/>
            <person name="Gellesch M."/>
            <person name="Goldberg J."/>
            <person name="Griggs A."/>
            <person name="Gujja S."/>
            <person name="Heilman E.R."/>
            <person name="Heiman D."/>
            <person name="Hepburn T."/>
            <person name="Howarth C."/>
            <person name="Jen D."/>
            <person name="Larson L."/>
            <person name="Mehta T."/>
            <person name="Neiman D."/>
            <person name="Pearson M."/>
            <person name="Roberts A."/>
            <person name="Saif S."/>
            <person name="Shea T."/>
            <person name="Shenoy N."/>
            <person name="Sisk P."/>
            <person name="Stolte C."/>
            <person name="Sykes S."/>
            <person name="Walk T."/>
            <person name="White J."/>
            <person name="Yandava C."/>
            <person name="Haas B."/>
            <person name="Nusbaum C."/>
            <person name="Birren B."/>
        </authorList>
    </citation>
    <scope>NUCLEOTIDE SEQUENCE</scope>
    <source>
        <strain evidence="2">R3-111a-1</strain>
    </source>
</reference>